<evidence type="ECO:0000313" key="2">
    <source>
        <dbReference type="EMBL" id="MBA5687325.1"/>
    </source>
</evidence>
<evidence type="ECO:0000259" key="1">
    <source>
        <dbReference type="Pfam" id="PF00561"/>
    </source>
</evidence>
<name>A0A7W2F8Z2_9BURK</name>
<dbReference type="EMBL" id="JACEZU010000004">
    <property type="protein sequence ID" value="MBA5687325.1"/>
    <property type="molecule type" value="Genomic_DNA"/>
</dbReference>
<sequence>MGQRKTETQALENDNAPGILRLALEMRAPWELGAALAAYPFMRIAPEGDGHPVMVLPGLGAGDFTTLVIRHFLTDRGFAVHAWEQGLNFGPRPGVLEACLEKIRQLRAGSGRTVSLVGWSLGGVYARELAKMLPDDVRSVVTLGSPFTGSHKATNAWRVYQLVSGEKEIDAERFAALRERPPMPTTSIFSRTDGVVAWHCSMEEETATSENIEVHASHVGMGANPSALYAIADRLAQPEGQWKRFDHEAHTGLKKLLYLDPQRIPLFQSLFGLY</sequence>
<dbReference type="Gene3D" id="3.40.50.1820">
    <property type="entry name" value="alpha/beta hydrolase"/>
    <property type="match status" value="1"/>
</dbReference>
<dbReference type="InterPro" id="IPR000073">
    <property type="entry name" value="AB_hydrolase_1"/>
</dbReference>
<dbReference type="InterPro" id="IPR029058">
    <property type="entry name" value="AB_hydrolase_fold"/>
</dbReference>
<evidence type="ECO:0000313" key="3">
    <source>
        <dbReference type="Proteomes" id="UP000573499"/>
    </source>
</evidence>
<dbReference type="Pfam" id="PF00561">
    <property type="entry name" value="Abhydrolase_1"/>
    <property type="match status" value="1"/>
</dbReference>
<proteinExistence type="predicted"/>
<reference evidence="2 3" key="1">
    <citation type="submission" date="2020-07" db="EMBL/GenBank/DDBJ databases">
        <title>Novel species isolated from subtropical streams in China.</title>
        <authorList>
            <person name="Lu H."/>
        </authorList>
    </citation>
    <scope>NUCLEOTIDE SEQUENCE [LARGE SCALE GENOMIC DNA]</scope>
    <source>
        <strain evidence="2 3">LX47W</strain>
    </source>
</reference>
<keyword evidence="2" id="KW-0378">Hydrolase</keyword>
<feature type="domain" description="AB hydrolase-1" evidence="1">
    <location>
        <begin position="96"/>
        <end position="161"/>
    </location>
</feature>
<accession>A0A7W2F8Z2</accession>
<gene>
    <name evidence="2" type="ORF">H3H39_09740</name>
</gene>
<dbReference type="SUPFAM" id="SSF53474">
    <property type="entry name" value="alpha/beta-Hydrolases"/>
    <property type="match status" value="1"/>
</dbReference>
<dbReference type="AlphaFoldDB" id="A0A7W2F8Z2"/>
<organism evidence="2 3">
    <name type="scientific">Rugamonas apoptosis</name>
    <dbReference type="NCBI Taxonomy" id="2758570"/>
    <lineage>
        <taxon>Bacteria</taxon>
        <taxon>Pseudomonadati</taxon>
        <taxon>Pseudomonadota</taxon>
        <taxon>Betaproteobacteria</taxon>
        <taxon>Burkholderiales</taxon>
        <taxon>Oxalobacteraceae</taxon>
        <taxon>Telluria group</taxon>
        <taxon>Rugamonas</taxon>
    </lineage>
</organism>
<dbReference type="RefSeq" id="WP_182153177.1">
    <property type="nucleotide sequence ID" value="NZ_JACEZU010000004.1"/>
</dbReference>
<keyword evidence="3" id="KW-1185">Reference proteome</keyword>
<protein>
    <submittedName>
        <fullName evidence="2">Alpha/beta fold hydrolase</fullName>
    </submittedName>
</protein>
<dbReference type="GO" id="GO:0016787">
    <property type="term" value="F:hydrolase activity"/>
    <property type="evidence" value="ECO:0007669"/>
    <property type="project" value="UniProtKB-KW"/>
</dbReference>
<comment type="caution">
    <text evidence="2">The sequence shown here is derived from an EMBL/GenBank/DDBJ whole genome shotgun (WGS) entry which is preliminary data.</text>
</comment>
<dbReference type="Proteomes" id="UP000573499">
    <property type="component" value="Unassembled WGS sequence"/>
</dbReference>